<sequence length="70" mass="7846">MAAARRGSPSVRLVDLEHEPECTLKSISFNSTPHVLRTCRRACICHLQALPTPRTKGFRSPQDTSEREAQ</sequence>
<dbReference type="Proteomes" id="UP000218209">
    <property type="component" value="Unassembled WGS sequence"/>
</dbReference>
<keyword evidence="2" id="KW-1185">Reference proteome</keyword>
<reference evidence="1 2" key="1">
    <citation type="submission" date="2017-03" db="EMBL/GenBank/DDBJ databases">
        <title>WGS assembly of Porphyra umbilicalis.</title>
        <authorList>
            <person name="Brawley S.H."/>
            <person name="Blouin N.A."/>
            <person name="Ficko-Blean E."/>
            <person name="Wheeler G.L."/>
            <person name="Lohr M."/>
            <person name="Goodson H.V."/>
            <person name="Jenkins J.W."/>
            <person name="Blaby-Haas C.E."/>
            <person name="Helliwell K.E."/>
            <person name="Chan C."/>
            <person name="Marriage T."/>
            <person name="Bhattacharya D."/>
            <person name="Klein A.S."/>
            <person name="Badis Y."/>
            <person name="Brodie J."/>
            <person name="Cao Y."/>
            <person name="Collen J."/>
            <person name="Dittami S.M."/>
            <person name="Gachon C.M."/>
            <person name="Green B.R."/>
            <person name="Karpowicz S."/>
            <person name="Kim J.W."/>
            <person name="Kudahl U."/>
            <person name="Lin S."/>
            <person name="Michel G."/>
            <person name="Mittag M."/>
            <person name="Olson B.J."/>
            <person name="Pangilinan J."/>
            <person name="Peng Y."/>
            <person name="Qiu H."/>
            <person name="Shu S."/>
            <person name="Singer J.T."/>
            <person name="Smith A.G."/>
            <person name="Sprecher B.N."/>
            <person name="Wagner V."/>
            <person name="Wang W."/>
            <person name="Wang Z.-Y."/>
            <person name="Yan J."/>
            <person name="Yarish C."/>
            <person name="Zoeuner-Riek S."/>
            <person name="Zhuang Y."/>
            <person name="Zou Y."/>
            <person name="Lindquist E.A."/>
            <person name="Grimwood J."/>
            <person name="Barry K."/>
            <person name="Rokhsar D.S."/>
            <person name="Schmutz J."/>
            <person name="Stiller J.W."/>
            <person name="Grossman A.R."/>
            <person name="Prochnik S.E."/>
        </authorList>
    </citation>
    <scope>NUCLEOTIDE SEQUENCE [LARGE SCALE GENOMIC DNA]</scope>
    <source>
        <strain evidence="1">4086291</strain>
    </source>
</reference>
<dbReference type="EMBL" id="KV920478">
    <property type="protein sequence ID" value="OSX68489.1"/>
    <property type="molecule type" value="Genomic_DNA"/>
</dbReference>
<dbReference type="AlphaFoldDB" id="A0A1X6NIP8"/>
<organism evidence="1 2">
    <name type="scientific">Porphyra umbilicalis</name>
    <name type="common">Purple laver</name>
    <name type="synonym">Red alga</name>
    <dbReference type="NCBI Taxonomy" id="2786"/>
    <lineage>
        <taxon>Eukaryota</taxon>
        <taxon>Rhodophyta</taxon>
        <taxon>Bangiophyceae</taxon>
        <taxon>Bangiales</taxon>
        <taxon>Bangiaceae</taxon>
        <taxon>Porphyra</taxon>
    </lineage>
</organism>
<protein>
    <submittedName>
        <fullName evidence="1">Uncharacterized protein</fullName>
    </submittedName>
</protein>
<name>A0A1X6NIP8_PORUM</name>
<proteinExistence type="predicted"/>
<gene>
    <name evidence="1" type="ORF">BU14_2708s0001</name>
</gene>
<accession>A0A1X6NIP8</accession>
<evidence type="ECO:0000313" key="2">
    <source>
        <dbReference type="Proteomes" id="UP000218209"/>
    </source>
</evidence>
<evidence type="ECO:0000313" key="1">
    <source>
        <dbReference type="EMBL" id="OSX68489.1"/>
    </source>
</evidence>